<accession>A0ABY9XXA5</accession>
<comment type="similarity">
    <text evidence="1">Belongs to the type-I restriction system S methylase family.</text>
</comment>
<gene>
    <name evidence="5" type="ORF">RHP51_07815</name>
</gene>
<dbReference type="EC" id="3.1.21.-" evidence="5"/>
<evidence type="ECO:0000256" key="3">
    <source>
        <dbReference type="ARBA" id="ARBA00023125"/>
    </source>
</evidence>
<dbReference type="InterPro" id="IPR052021">
    <property type="entry name" value="Type-I_RS_S_subunit"/>
</dbReference>
<dbReference type="InterPro" id="IPR044946">
    <property type="entry name" value="Restrct_endonuc_typeI_TRD_sf"/>
</dbReference>
<evidence type="ECO:0000256" key="1">
    <source>
        <dbReference type="ARBA" id="ARBA00010923"/>
    </source>
</evidence>
<sequence length="206" mass="23661">MQKIFNQELRFKDDNGNDYPDWERKPLGKIGNIVSGLTYSPDDIDENGILVLRSSNVQNRILTFKDNVFVKVEEGKFNPVWENDILICVRNGSKNLIGKNAIINKESEGMAFGAFMTVYRSDFNTFLFHFFDTEYYNKEIHKNLGATINSINGSNLKKFKVPFPCKDEQTKIANFLSAIDAKINHVSNQLEQTNTFKKGLLQQMFV</sequence>
<dbReference type="SUPFAM" id="SSF116734">
    <property type="entry name" value="DNA methylase specificity domain"/>
    <property type="match status" value="1"/>
</dbReference>
<dbReference type="PANTHER" id="PTHR30408">
    <property type="entry name" value="TYPE-1 RESTRICTION ENZYME ECOKI SPECIFICITY PROTEIN"/>
    <property type="match status" value="1"/>
</dbReference>
<dbReference type="Proteomes" id="UP001302806">
    <property type="component" value="Chromosome"/>
</dbReference>
<dbReference type="RefSeq" id="WP_415866796.1">
    <property type="nucleotide sequence ID" value="NZ_CP134537.1"/>
</dbReference>
<protein>
    <submittedName>
        <fullName evidence="5">Restriction endonuclease subunit S</fullName>
        <ecNumber evidence="5">3.1.21.-</ecNumber>
    </submittedName>
</protein>
<dbReference type="GO" id="GO:0004519">
    <property type="term" value="F:endonuclease activity"/>
    <property type="evidence" value="ECO:0007669"/>
    <property type="project" value="UniProtKB-KW"/>
</dbReference>
<keyword evidence="5" id="KW-0540">Nuclease</keyword>
<dbReference type="GO" id="GO:0016787">
    <property type="term" value="F:hydrolase activity"/>
    <property type="evidence" value="ECO:0007669"/>
    <property type="project" value="UniProtKB-KW"/>
</dbReference>
<evidence type="ECO:0000259" key="4">
    <source>
        <dbReference type="Pfam" id="PF01420"/>
    </source>
</evidence>
<keyword evidence="3" id="KW-0238">DNA-binding</keyword>
<name>A0ABY9XXA5_9FLAO</name>
<keyword evidence="5" id="KW-0255">Endonuclease</keyword>
<dbReference type="CDD" id="cd17265">
    <property type="entry name" value="RMtype1_S_Eco4255III-TRD2-CR2_like"/>
    <property type="match status" value="1"/>
</dbReference>
<feature type="domain" description="Type I restriction modification DNA specificity" evidence="4">
    <location>
        <begin position="21"/>
        <end position="187"/>
    </location>
</feature>
<keyword evidence="5" id="KW-0378">Hydrolase</keyword>
<reference evidence="5 6" key="1">
    <citation type="submission" date="2023-09" db="EMBL/GenBank/DDBJ databases">
        <title>Thalassobella suaedae gen. nov., sp. nov., a marine bacterium of the family Flavobacteriaceae isolated from a halophyte Suaeda japonica.</title>
        <authorList>
            <person name="Lee S.Y."/>
            <person name="Hwang C.Y."/>
        </authorList>
    </citation>
    <scope>NUCLEOTIDE SEQUENCE [LARGE SCALE GENOMIC DNA]</scope>
    <source>
        <strain evidence="5 6">HL-DH14</strain>
    </source>
</reference>
<dbReference type="InterPro" id="IPR000055">
    <property type="entry name" value="Restrct_endonuc_typeI_TRD"/>
</dbReference>
<keyword evidence="2" id="KW-0680">Restriction system</keyword>
<proteinExistence type="inferred from homology"/>
<dbReference type="EMBL" id="CP134537">
    <property type="protein sequence ID" value="WNH10549.1"/>
    <property type="molecule type" value="Genomic_DNA"/>
</dbReference>
<dbReference type="PANTHER" id="PTHR30408:SF12">
    <property type="entry name" value="TYPE I RESTRICTION ENZYME MJAVIII SPECIFICITY SUBUNIT"/>
    <property type="match status" value="1"/>
</dbReference>
<evidence type="ECO:0000256" key="2">
    <source>
        <dbReference type="ARBA" id="ARBA00022747"/>
    </source>
</evidence>
<organism evidence="5 6">
    <name type="scientific">Thalassobellus suaedae</name>
    <dbReference type="NCBI Taxonomy" id="3074124"/>
    <lineage>
        <taxon>Bacteria</taxon>
        <taxon>Pseudomonadati</taxon>
        <taxon>Bacteroidota</taxon>
        <taxon>Flavobacteriia</taxon>
        <taxon>Flavobacteriales</taxon>
        <taxon>Flavobacteriaceae</taxon>
        <taxon>Thalassobellus</taxon>
    </lineage>
</organism>
<evidence type="ECO:0000313" key="5">
    <source>
        <dbReference type="EMBL" id="WNH10549.1"/>
    </source>
</evidence>
<evidence type="ECO:0000313" key="6">
    <source>
        <dbReference type="Proteomes" id="UP001302806"/>
    </source>
</evidence>
<dbReference type="Gene3D" id="3.90.220.20">
    <property type="entry name" value="DNA methylase specificity domains"/>
    <property type="match status" value="1"/>
</dbReference>
<dbReference type="Pfam" id="PF01420">
    <property type="entry name" value="Methylase_S"/>
    <property type="match status" value="1"/>
</dbReference>